<dbReference type="CDD" id="cd02509">
    <property type="entry name" value="GDP-M1P_Guanylyltransferase"/>
    <property type="match status" value="1"/>
</dbReference>
<dbReference type="AlphaFoldDB" id="A0A1X6XIT3"/>
<sequence>MGGMIENFHAVIPAGGSGTRLWPVSRTARPKFLHDILGTGSTLLQSTWERTVGLAAPQRTWVVTGRGHVDAVREQLPDLLSDRVVAEPSPKDSAAAIGLATMLIHREDPDAVIGSFSADHSITNTGEFLSVVEQAAAAAAATGDIVTIGITPTYPATSYGYIETGDLLRIPDAPTARRAAAFVEKPDAATARTYAYSGGYRWNAGMFIMRAAVLLELLEEQAPALHAGLTRIVDAWHTPDRDAVQSEVWPTLGKKAIDYVVAEPAAAAGRVIVVPGDFGWDDVGDFDSVAKLRQPVPGEVHGVSAIGEGVDVVDVESRGVVISETGRLVALVGVEDLVVVDTDDAVLVTSRAYAQQVKEVVARVREAGRDELL</sequence>
<dbReference type="EC" id="2.7.7.22" evidence="3"/>
<evidence type="ECO:0000313" key="4">
    <source>
        <dbReference type="Proteomes" id="UP000196581"/>
    </source>
</evidence>
<dbReference type="GO" id="GO:0008928">
    <property type="term" value="F:mannose-1-phosphate guanylyltransferase (GDP) activity"/>
    <property type="evidence" value="ECO:0007669"/>
    <property type="project" value="UniProtKB-EC"/>
</dbReference>
<dbReference type="InterPro" id="IPR029044">
    <property type="entry name" value="Nucleotide-diphossugar_trans"/>
</dbReference>
<reference evidence="4" key="1">
    <citation type="submission" date="2017-02" db="EMBL/GenBank/DDBJ databases">
        <authorList>
            <person name="Dridi B."/>
        </authorList>
    </citation>
    <scope>NUCLEOTIDE SEQUENCE [LARGE SCALE GENOMIC DNA]</scope>
    <source>
        <strain evidence="4">B Co 03.10</strain>
    </source>
</reference>
<dbReference type="Pfam" id="PF00483">
    <property type="entry name" value="NTP_transferase"/>
    <property type="match status" value="1"/>
</dbReference>
<keyword evidence="4" id="KW-1185">Reference proteome</keyword>
<dbReference type="InterPro" id="IPR051161">
    <property type="entry name" value="Mannose-6P_isomerase_type2"/>
</dbReference>
<dbReference type="Gene3D" id="3.90.550.10">
    <property type="entry name" value="Spore Coat Polysaccharide Biosynthesis Protein SpsA, Chain A"/>
    <property type="match status" value="1"/>
</dbReference>
<dbReference type="PANTHER" id="PTHR46390:SF1">
    <property type="entry name" value="MANNOSE-1-PHOSPHATE GUANYLYLTRANSFERASE"/>
    <property type="match status" value="1"/>
</dbReference>
<evidence type="ECO:0000259" key="1">
    <source>
        <dbReference type="Pfam" id="PF00483"/>
    </source>
</evidence>
<organism evidence="3 4">
    <name type="scientific">Brevibacterium yomogidense</name>
    <dbReference type="NCBI Taxonomy" id="946573"/>
    <lineage>
        <taxon>Bacteria</taxon>
        <taxon>Bacillati</taxon>
        <taxon>Actinomycetota</taxon>
        <taxon>Actinomycetes</taxon>
        <taxon>Micrococcales</taxon>
        <taxon>Brevibacteriaceae</taxon>
        <taxon>Brevibacterium</taxon>
    </lineage>
</organism>
<dbReference type="Pfam" id="PF22640">
    <property type="entry name" value="ManC_GMP_beta-helix"/>
    <property type="match status" value="1"/>
</dbReference>
<dbReference type="InterPro" id="IPR049577">
    <property type="entry name" value="GMPP_N"/>
</dbReference>
<feature type="domain" description="Nucleotidyl transferase" evidence="1">
    <location>
        <begin position="10"/>
        <end position="291"/>
    </location>
</feature>
<feature type="domain" description="MannoseP isomerase/GMP-like beta-helix" evidence="2">
    <location>
        <begin position="312"/>
        <end position="363"/>
    </location>
</feature>
<dbReference type="GO" id="GO:0009298">
    <property type="term" value="P:GDP-mannose biosynthetic process"/>
    <property type="evidence" value="ECO:0007669"/>
    <property type="project" value="TreeGrafter"/>
</dbReference>
<keyword evidence="3" id="KW-0548">Nucleotidyltransferase</keyword>
<accession>A0A1X6XIT3</accession>
<dbReference type="EMBL" id="FWFF01000017">
    <property type="protein sequence ID" value="SLM98929.1"/>
    <property type="molecule type" value="Genomic_DNA"/>
</dbReference>
<dbReference type="PANTHER" id="PTHR46390">
    <property type="entry name" value="MANNOSE-1-PHOSPHATE GUANYLYLTRANSFERASE"/>
    <property type="match status" value="1"/>
</dbReference>
<protein>
    <submittedName>
        <fullName evidence="3">Mannose-1-phosphate guanylyltransferase (GDP)</fullName>
        <ecNumber evidence="3">2.7.7.22</ecNumber>
    </submittedName>
</protein>
<dbReference type="GO" id="GO:0004475">
    <property type="term" value="F:mannose-1-phosphate guanylyltransferase (GTP) activity"/>
    <property type="evidence" value="ECO:0007669"/>
    <property type="project" value="InterPro"/>
</dbReference>
<name>A0A1X6XIT3_9MICO</name>
<dbReference type="InterPro" id="IPR054566">
    <property type="entry name" value="ManC/GMP-like_b-helix"/>
</dbReference>
<dbReference type="Proteomes" id="UP000196581">
    <property type="component" value="Unassembled WGS sequence"/>
</dbReference>
<proteinExistence type="predicted"/>
<evidence type="ECO:0000259" key="2">
    <source>
        <dbReference type="Pfam" id="PF22640"/>
    </source>
</evidence>
<dbReference type="SUPFAM" id="SSF159283">
    <property type="entry name" value="Guanosine diphospho-D-mannose pyrophosphorylase/mannose-6-phosphate isomerase linker domain"/>
    <property type="match status" value="1"/>
</dbReference>
<evidence type="ECO:0000313" key="3">
    <source>
        <dbReference type="EMBL" id="SLM98929.1"/>
    </source>
</evidence>
<keyword evidence="3" id="KW-0808">Transferase</keyword>
<dbReference type="InterPro" id="IPR005835">
    <property type="entry name" value="NTP_transferase_dom"/>
</dbReference>
<dbReference type="SUPFAM" id="SSF53448">
    <property type="entry name" value="Nucleotide-diphospho-sugar transferases"/>
    <property type="match status" value="1"/>
</dbReference>
<gene>
    <name evidence="3" type="ORF">FM105_09930</name>
</gene>